<feature type="region of interest" description="Disordered" evidence="2">
    <location>
        <begin position="131"/>
        <end position="190"/>
    </location>
</feature>
<reference evidence="4" key="1">
    <citation type="submission" date="2022-07" db="EMBL/GenBank/DDBJ databases">
        <title>Phylogenomic reconstructions and comparative analyses of Kickxellomycotina fungi.</title>
        <authorList>
            <person name="Reynolds N.K."/>
            <person name="Stajich J.E."/>
            <person name="Barry K."/>
            <person name="Grigoriev I.V."/>
            <person name="Crous P."/>
            <person name="Smith M.E."/>
        </authorList>
    </citation>
    <scope>NUCLEOTIDE SEQUENCE</scope>
    <source>
        <strain evidence="4">NRRL 1566</strain>
    </source>
</reference>
<evidence type="ECO:0000259" key="3">
    <source>
        <dbReference type="PROSITE" id="PS50192"/>
    </source>
</evidence>
<dbReference type="EMBL" id="JANBUW010000142">
    <property type="protein sequence ID" value="KAJ2848688.1"/>
    <property type="molecule type" value="Genomic_DNA"/>
</dbReference>
<evidence type="ECO:0000313" key="4">
    <source>
        <dbReference type="EMBL" id="KAJ2848688.1"/>
    </source>
</evidence>
<feature type="compositionally biased region" description="Basic and acidic residues" evidence="2">
    <location>
        <begin position="131"/>
        <end position="144"/>
    </location>
</feature>
<dbReference type="PANTHER" id="PTHR19305:SF9">
    <property type="entry name" value="SYNAPTOSOMAL-ASSOCIATED PROTEIN 29"/>
    <property type="match status" value="1"/>
</dbReference>
<dbReference type="PROSITE" id="PS50192">
    <property type="entry name" value="T_SNARE"/>
    <property type="match status" value="2"/>
</dbReference>
<evidence type="ECO:0000313" key="5">
    <source>
        <dbReference type="Proteomes" id="UP001139887"/>
    </source>
</evidence>
<accession>A0A9W8I8B4</accession>
<evidence type="ECO:0000256" key="1">
    <source>
        <dbReference type="ARBA" id="ARBA00009480"/>
    </source>
</evidence>
<organism evidence="4 5">
    <name type="scientific">Coemansia brasiliensis</name>
    <dbReference type="NCBI Taxonomy" id="2650707"/>
    <lineage>
        <taxon>Eukaryota</taxon>
        <taxon>Fungi</taxon>
        <taxon>Fungi incertae sedis</taxon>
        <taxon>Zoopagomycota</taxon>
        <taxon>Kickxellomycotina</taxon>
        <taxon>Kickxellomycetes</taxon>
        <taxon>Kickxellales</taxon>
        <taxon>Kickxellaceae</taxon>
        <taxon>Coemansia</taxon>
    </lineage>
</organism>
<dbReference type="Proteomes" id="UP001139887">
    <property type="component" value="Unassembled WGS sequence"/>
</dbReference>
<dbReference type="GO" id="GO:0006906">
    <property type="term" value="P:vesicle fusion"/>
    <property type="evidence" value="ECO:0007669"/>
    <property type="project" value="TreeGrafter"/>
</dbReference>
<dbReference type="CDD" id="cd15841">
    <property type="entry name" value="SNARE_Qc"/>
    <property type="match status" value="1"/>
</dbReference>
<gene>
    <name evidence="4" type="primary">SEC9</name>
    <name evidence="4" type="ORF">IWW36_003150</name>
</gene>
<comment type="caution">
    <text evidence="4">The sequence shown here is derived from an EMBL/GenBank/DDBJ whole genome shotgun (WGS) entry which is preliminary data.</text>
</comment>
<evidence type="ECO:0000256" key="2">
    <source>
        <dbReference type="SAM" id="MobiDB-lite"/>
    </source>
</evidence>
<feature type="compositionally biased region" description="Basic and acidic residues" evidence="2">
    <location>
        <begin position="159"/>
        <end position="169"/>
    </location>
</feature>
<name>A0A9W8I8B4_9FUNG</name>
<feature type="domain" description="T-SNARE coiled-coil homology" evidence="3">
    <location>
        <begin position="37"/>
        <end position="99"/>
    </location>
</feature>
<dbReference type="InterPro" id="IPR000727">
    <property type="entry name" value="T_SNARE_dom"/>
</dbReference>
<keyword evidence="5" id="KW-1185">Reference proteome</keyword>
<feature type="domain" description="T-SNARE coiled-coil homology" evidence="3">
    <location>
        <begin position="199"/>
        <end position="261"/>
    </location>
</feature>
<dbReference type="SMART" id="SM00397">
    <property type="entry name" value="t_SNARE"/>
    <property type="match status" value="2"/>
</dbReference>
<feature type="region of interest" description="Disordered" evidence="2">
    <location>
        <begin position="1"/>
        <end position="57"/>
    </location>
</feature>
<comment type="similarity">
    <text evidence="1">Belongs to the SNAP-25 family.</text>
</comment>
<protein>
    <submittedName>
        <fullName evidence="4">Protein transport protein S9 plasma membrane t-SNARE</fullName>
    </submittedName>
</protein>
<proteinExistence type="inferred from homology"/>
<dbReference type="PANTHER" id="PTHR19305">
    <property type="entry name" value="SYNAPTOSOMAL ASSOCIATED PROTEIN"/>
    <property type="match status" value="1"/>
</dbReference>
<dbReference type="Gene3D" id="1.20.5.110">
    <property type="match status" value="2"/>
</dbReference>
<dbReference type="GO" id="GO:0005484">
    <property type="term" value="F:SNAP receptor activity"/>
    <property type="evidence" value="ECO:0007669"/>
    <property type="project" value="TreeGrafter"/>
</dbReference>
<dbReference type="OrthoDB" id="18679at2759"/>
<dbReference type="GO" id="GO:0019905">
    <property type="term" value="F:syntaxin binding"/>
    <property type="evidence" value="ECO:0007669"/>
    <property type="project" value="TreeGrafter"/>
</dbReference>
<dbReference type="GO" id="GO:0006887">
    <property type="term" value="P:exocytosis"/>
    <property type="evidence" value="ECO:0007669"/>
    <property type="project" value="TreeGrafter"/>
</dbReference>
<dbReference type="GO" id="GO:0005886">
    <property type="term" value="C:plasma membrane"/>
    <property type="evidence" value="ECO:0007669"/>
    <property type="project" value="TreeGrafter"/>
</dbReference>
<sequence>MSPTKSSAVYTKIPPSRYQVSQEDSEEEYDMIKSQVQRVKQDTLESTRNSKRTLEQTDKIARETLTKLGQQTEQLVNMDRKLEDTMITAEDSVQQSHKLQVLSGSIFRPHVKNPFTRKKRDAEKLAKLEQQRQEALRANERSLRDVQASQRRIGQYTDPGKHHDGRPAGRMDANGRIVSTSSGRSRGERSRYMLDDEDPEVEDEIDQNLDDISHSVSMLKKMSLAMKSELKAQEDPLSRLAENADKTSSHVGMASYRLDRIK</sequence>
<dbReference type="AlphaFoldDB" id="A0A9W8I8B4"/>
<dbReference type="SUPFAM" id="SSF58038">
    <property type="entry name" value="SNARE fusion complex"/>
    <property type="match status" value="2"/>
</dbReference>
<dbReference type="GO" id="GO:0031201">
    <property type="term" value="C:SNARE complex"/>
    <property type="evidence" value="ECO:0007669"/>
    <property type="project" value="TreeGrafter"/>
</dbReference>